<comment type="caution">
    <text evidence="7">The sequence shown here is derived from an EMBL/GenBank/DDBJ whole genome shotgun (WGS) entry which is preliminary data.</text>
</comment>
<dbReference type="AlphaFoldDB" id="A0A9X3RZE1"/>
<evidence type="ECO:0000256" key="1">
    <source>
        <dbReference type="ARBA" id="ARBA00004651"/>
    </source>
</evidence>
<evidence type="ECO:0000313" key="7">
    <source>
        <dbReference type="EMBL" id="MDA0160049.1"/>
    </source>
</evidence>
<evidence type="ECO:0000256" key="5">
    <source>
        <dbReference type="ARBA" id="ARBA00023136"/>
    </source>
</evidence>
<protein>
    <submittedName>
        <fullName evidence="7">Flippase-like domain-containing protein</fullName>
    </submittedName>
</protein>
<dbReference type="PANTHER" id="PTHR39087">
    <property type="entry name" value="UPF0104 MEMBRANE PROTEIN MJ1595"/>
    <property type="match status" value="1"/>
</dbReference>
<feature type="transmembrane region" description="Helical" evidence="6">
    <location>
        <begin position="529"/>
        <end position="551"/>
    </location>
</feature>
<accession>A0A9X3RZE1</accession>
<organism evidence="7 8">
    <name type="scientific">Solirubrobacter ginsenosidimutans</name>
    <dbReference type="NCBI Taxonomy" id="490573"/>
    <lineage>
        <taxon>Bacteria</taxon>
        <taxon>Bacillati</taxon>
        <taxon>Actinomycetota</taxon>
        <taxon>Thermoleophilia</taxon>
        <taxon>Solirubrobacterales</taxon>
        <taxon>Solirubrobacteraceae</taxon>
        <taxon>Solirubrobacter</taxon>
    </lineage>
</organism>
<keyword evidence="2" id="KW-1003">Cell membrane</keyword>
<proteinExistence type="predicted"/>
<feature type="transmembrane region" description="Helical" evidence="6">
    <location>
        <begin position="457"/>
        <end position="480"/>
    </location>
</feature>
<dbReference type="GO" id="GO:0005886">
    <property type="term" value="C:plasma membrane"/>
    <property type="evidence" value="ECO:0007669"/>
    <property type="project" value="UniProtKB-SubCell"/>
</dbReference>
<keyword evidence="5 6" id="KW-0472">Membrane</keyword>
<feature type="transmembrane region" description="Helical" evidence="6">
    <location>
        <begin position="563"/>
        <end position="590"/>
    </location>
</feature>
<name>A0A9X3RZE1_9ACTN</name>
<keyword evidence="3 6" id="KW-0812">Transmembrane</keyword>
<dbReference type="EMBL" id="JAPDOD010000004">
    <property type="protein sequence ID" value="MDA0160049.1"/>
    <property type="molecule type" value="Genomic_DNA"/>
</dbReference>
<dbReference type="InterPro" id="IPR022791">
    <property type="entry name" value="L-PG_synthase/AglD"/>
</dbReference>
<feature type="transmembrane region" description="Helical" evidence="6">
    <location>
        <begin position="610"/>
        <end position="630"/>
    </location>
</feature>
<dbReference type="PANTHER" id="PTHR39087:SF2">
    <property type="entry name" value="UPF0104 MEMBRANE PROTEIN MJ1595"/>
    <property type="match status" value="1"/>
</dbReference>
<evidence type="ECO:0000256" key="4">
    <source>
        <dbReference type="ARBA" id="ARBA00022989"/>
    </source>
</evidence>
<gene>
    <name evidence="7" type="ORF">OM076_07235</name>
</gene>
<comment type="subcellular location">
    <subcellularLocation>
        <location evidence="1">Cell membrane</location>
        <topology evidence="1">Multi-pass membrane protein</topology>
    </subcellularLocation>
</comment>
<feature type="transmembrane region" description="Helical" evidence="6">
    <location>
        <begin position="21"/>
        <end position="40"/>
    </location>
</feature>
<keyword evidence="8" id="KW-1185">Reference proteome</keyword>
<reference evidence="7" key="1">
    <citation type="submission" date="2022-10" db="EMBL/GenBank/DDBJ databases">
        <title>The WGS of Solirubrobacter ginsenosidimutans DSM 21036.</title>
        <authorList>
            <person name="Jiang Z."/>
        </authorList>
    </citation>
    <scope>NUCLEOTIDE SEQUENCE</scope>
    <source>
        <strain evidence="7">DSM 21036</strain>
    </source>
</reference>
<feature type="transmembrane region" description="Helical" evidence="6">
    <location>
        <begin position="88"/>
        <end position="110"/>
    </location>
</feature>
<evidence type="ECO:0000256" key="6">
    <source>
        <dbReference type="SAM" id="Phobius"/>
    </source>
</evidence>
<evidence type="ECO:0000256" key="3">
    <source>
        <dbReference type="ARBA" id="ARBA00022692"/>
    </source>
</evidence>
<evidence type="ECO:0000256" key="2">
    <source>
        <dbReference type="ARBA" id="ARBA00022475"/>
    </source>
</evidence>
<feature type="transmembrane region" description="Helical" evidence="6">
    <location>
        <begin position="169"/>
        <end position="186"/>
    </location>
</feature>
<feature type="transmembrane region" description="Helical" evidence="6">
    <location>
        <begin position="60"/>
        <end position="81"/>
    </location>
</feature>
<dbReference type="Pfam" id="PF03706">
    <property type="entry name" value="LPG_synthase_TM"/>
    <property type="match status" value="1"/>
</dbReference>
<dbReference type="Proteomes" id="UP001149140">
    <property type="component" value="Unassembled WGS sequence"/>
</dbReference>
<evidence type="ECO:0000313" key="8">
    <source>
        <dbReference type="Proteomes" id="UP001149140"/>
    </source>
</evidence>
<feature type="transmembrane region" description="Helical" evidence="6">
    <location>
        <begin position="658"/>
        <end position="680"/>
    </location>
</feature>
<dbReference type="RefSeq" id="WP_270038817.1">
    <property type="nucleotide sequence ID" value="NZ_JAPDOD010000004.1"/>
</dbReference>
<sequence length="765" mass="79806">MTRRVFAAPADQPRVRRGTDVVLLAPAVCVLVIAIASYPPRRLEVALERLLSALPGWLEPVWQILASALWGWAAVLIVAAVGARRWVVVAQALTALVGAALLAALTTRIAVGDWPDSRFPTLWVGEATTVLVTVSPHLVHPLQVFGRRLLVVGVLGAVVTANGTPGGTVAALAIAVAVASALRLAWGTSAGRPGLDDVAAGLAELGVVASSLADADQHVAGVFGVSGRGADGRPLLIKVYGRDAYDRQLLARVWRRIWYRRPGPSLALGQLGAAEHEAFVTLLAARGGVAAREVETAGETSVHDALLVLRGAVSPLPGERVGEAWDALARLAALRIAHQRIEPSTLAVAGGGRVGFVDFGVAAVGPDEHQLGTDRAQLFVSSVVVAGEEVALSSALGALGADGLAEMLPYLQTAAFPPSLRRVLKAASIDVDELRKRAASTAEVEPPELVKLRRVSLWSVGQGLLLVFAASTILTIAAHVDWDEVGSELAHASWGWLAAALVVAQLPRLAQAAATLGTVPVSLPFGPVYALHLASGYMNIALPSSFARMAVSVRFFQRQGLSVTVSVASGVIDMIATAAVQGVVLVALLVFSEATLSLDLDLPTGDTRTVLWILVALLAVVVALGFVGPIRRLIVGRVRAWWPDVRAALIGLRASNKLALLVLGNLAAEVLLAIALGLIARALGYHVTLAELLVIQTSVALFSGLIPVPGGIGVAELGLTVGLVAAGLTPEAALAAAMAFRIATFYLPPLWGFFALSWLQRGRYL</sequence>
<feature type="transmembrane region" description="Helical" evidence="6">
    <location>
        <begin position="738"/>
        <end position="759"/>
    </location>
</feature>
<keyword evidence="4 6" id="KW-1133">Transmembrane helix</keyword>